<sequence length="291" mass="32675">MKFTKFLFIVSFVIGCDSTDEPTPSKEPFSVLINGELFTPDRSGSASYYNGRLGFGAIDTIDRVGNDEKFQIFFTILNPELGINSIDNFNNTSSIQLYRWIGRQGVGPIATSGEFQLTEFDTINGFFSGSFNCIFDYPDHDIYYELTDGQFNDFTLSELFCEPELSFEEPDSISLFNNWGLIGFKNSDGSYSYPPCGTESRIKITQDLTENSIAYFQGKGPINSFSFKHQILENNTFITDGIATTRVGGSEWQLDYEGDFISFLSNDIIKINLDGDRLILTNKASDSQLVL</sequence>
<gene>
    <name evidence="1" type="ORF">N7E81_02415</name>
</gene>
<accession>A0ABY6D1G3</accession>
<organism evidence="1 2">
    <name type="scientific">Reichenbachiella carrageenanivorans</name>
    <dbReference type="NCBI Taxonomy" id="2979869"/>
    <lineage>
        <taxon>Bacteria</taxon>
        <taxon>Pseudomonadati</taxon>
        <taxon>Bacteroidota</taxon>
        <taxon>Cytophagia</taxon>
        <taxon>Cytophagales</taxon>
        <taxon>Reichenbachiellaceae</taxon>
        <taxon>Reichenbachiella</taxon>
    </lineage>
</organism>
<dbReference type="EMBL" id="CP106735">
    <property type="protein sequence ID" value="UXX79958.1"/>
    <property type="molecule type" value="Genomic_DNA"/>
</dbReference>
<reference evidence="1" key="1">
    <citation type="submission" date="2022-10" db="EMBL/GenBank/DDBJ databases">
        <title>Comparative genomics and taxonomic characterization of three novel marine species of genus Reichenbachiella exhibiting antioxidant and polysaccharide degradation activities.</title>
        <authorList>
            <person name="Muhammad N."/>
            <person name="Lee Y.-J."/>
            <person name="Ko J."/>
            <person name="Kim S.-G."/>
        </authorList>
    </citation>
    <scope>NUCLEOTIDE SEQUENCE</scope>
    <source>
        <strain evidence="1">Wsw4-B4</strain>
    </source>
</reference>
<dbReference type="PROSITE" id="PS51257">
    <property type="entry name" value="PROKAR_LIPOPROTEIN"/>
    <property type="match status" value="1"/>
</dbReference>
<dbReference type="Gene3D" id="2.40.128.270">
    <property type="match status" value="1"/>
</dbReference>
<name>A0ABY6D1G3_9BACT</name>
<evidence type="ECO:0000313" key="2">
    <source>
        <dbReference type="Proteomes" id="UP001062165"/>
    </source>
</evidence>
<keyword evidence="2" id="KW-1185">Reference proteome</keyword>
<evidence type="ECO:0000313" key="1">
    <source>
        <dbReference type="EMBL" id="UXX79958.1"/>
    </source>
</evidence>
<protein>
    <submittedName>
        <fullName evidence="1">META domain-containing protein</fullName>
    </submittedName>
</protein>
<dbReference type="InterPro" id="IPR038670">
    <property type="entry name" value="HslJ-like_sf"/>
</dbReference>
<proteinExistence type="predicted"/>
<dbReference type="Proteomes" id="UP001062165">
    <property type="component" value="Chromosome"/>
</dbReference>
<dbReference type="RefSeq" id="WP_263051688.1">
    <property type="nucleotide sequence ID" value="NZ_CP106735.1"/>
</dbReference>